<sequence>MAKATPGRSSQPSRRAFALTGPSVTLDPRTHAVRGDLADVRLAEQVFAPHYAAPMAAVAVRDAILYADRNLSEPLASLAAGEAFEVLELAGRHAWGRAITQNAVGYVDRAILDKANAA</sequence>
<reference evidence="2 3" key="1">
    <citation type="submission" date="2020-07" db="EMBL/GenBank/DDBJ databases">
        <authorList>
            <person name="Partida-Martinez L."/>
            <person name="Huntemann M."/>
            <person name="Clum A."/>
            <person name="Wang J."/>
            <person name="Palaniappan K."/>
            <person name="Ritter S."/>
            <person name="Chen I.-M."/>
            <person name="Stamatis D."/>
            <person name="Reddy T."/>
            <person name="O'Malley R."/>
            <person name="Daum C."/>
            <person name="Shapiro N."/>
            <person name="Ivanova N."/>
            <person name="Kyrpides N."/>
            <person name="Woyke T."/>
        </authorList>
    </citation>
    <scope>NUCLEOTIDE SEQUENCE [LARGE SCALE GENOMIC DNA]</scope>
    <source>
        <strain evidence="2 3">AS2.3</strain>
    </source>
</reference>
<dbReference type="RefSeq" id="WP_257015398.1">
    <property type="nucleotide sequence ID" value="NZ_JACCBY010000002.1"/>
</dbReference>
<evidence type="ECO:0000313" key="2">
    <source>
        <dbReference type="EMBL" id="NYD90283.1"/>
    </source>
</evidence>
<protein>
    <recommendedName>
        <fullName evidence="4">Bacterial dipeptidyl-peptidase SH3 domain-containing protein</fullName>
    </recommendedName>
</protein>
<proteinExistence type="predicted"/>
<dbReference type="AlphaFoldDB" id="A0A7Y9FN98"/>
<name>A0A7Y9FN98_9SPHN</name>
<accession>A0A7Y9FN98</accession>
<keyword evidence="3" id="KW-1185">Reference proteome</keyword>
<dbReference type="Proteomes" id="UP000517753">
    <property type="component" value="Unassembled WGS sequence"/>
</dbReference>
<comment type="caution">
    <text evidence="2">The sequence shown here is derived from an EMBL/GenBank/DDBJ whole genome shotgun (WGS) entry which is preliminary data.</text>
</comment>
<evidence type="ECO:0000313" key="3">
    <source>
        <dbReference type="Proteomes" id="UP000517753"/>
    </source>
</evidence>
<evidence type="ECO:0008006" key="4">
    <source>
        <dbReference type="Google" id="ProtNLM"/>
    </source>
</evidence>
<gene>
    <name evidence="2" type="ORF">HD841_002063</name>
</gene>
<feature type="region of interest" description="Disordered" evidence="1">
    <location>
        <begin position="1"/>
        <end position="21"/>
    </location>
</feature>
<organism evidence="2 3">
    <name type="scientific">Sphingomonas melonis</name>
    <dbReference type="NCBI Taxonomy" id="152682"/>
    <lineage>
        <taxon>Bacteria</taxon>
        <taxon>Pseudomonadati</taxon>
        <taxon>Pseudomonadota</taxon>
        <taxon>Alphaproteobacteria</taxon>
        <taxon>Sphingomonadales</taxon>
        <taxon>Sphingomonadaceae</taxon>
        <taxon>Sphingomonas</taxon>
    </lineage>
</organism>
<evidence type="ECO:0000256" key="1">
    <source>
        <dbReference type="SAM" id="MobiDB-lite"/>
    </source>
</evidence>
<dbReference type="EMBL" id="JACCBY010000002">
    <property type="protein sequence ID" value="NYD90283.1"/>
    <property type="molecule type" value="Genomic_DNA"/>
</dbReference>
<reference evidence="2 3" key="2">
    <citation type="submission" date="2020-08" db="EMBL/GenBank/DDBJ databases">
        <title>The Agave Microbiome: Exploring the role of microbial communities in plant adaptations to desert environments.</title>
        <authorList>
            <person name="Partida-Martinez L.P."/>
        </authorList>
    </citation>
    <scope>NUCLEOTIDE SEQUENCE [LARGE SCALE GENOMIC DNA]</scope>
    <source>
        <strain evidence="2 3">AS2.3</strain>
    </source>
</reference>